<dbReference type="AlphaFoldDB" id="A0AAD6K5C9"/>
<dbReference type="EMBL" id="JAPFFJ010000011">
    <property type="protein sequence ID" value="KAJ6417174.1"/>
    <property type="molecule type" value="Genomic_DNA"/>
</dbReference>
<sequence>MLNSKTGVLYFIMVCFIPKTSVLYSHNGIDLGTKLYLPNSNVKALSTKALSMSLNPFCTSCFTMLHNAFIP</sequence>
<comment type="caution">
    <text evidence="1">The sequence shown here is derived from an EMBL/GenBank/DDBJ whole genome shotgun (WGS) entry which is preliminary data.</text>
</comment>
<evidence type="ECO:0000313" key="2">
    <source>
        <dbReference type="Proteomes" id="UP001162972"/>
    </source>
</evidence>
<evidence type="ECO:0000313" key="1">
    <source>
        <dbReference type="EMBL" id="KAJ6417174.1"/>
    </source>
</evidence>
<keyword evidence="2" id="KW-1185">Reference proteome</keyword>
<accession>A0AAD6K5C9</accession>
<organism evidence="1 2">
    <name type="scientific">Salix udensis</name>
    <dbReference type="NCBI Taxonomy" id="889485"/>
    <lineage>
        <taxon>Eukaryota</taxon>
        <taxon>Viridiplantae</taxon>
        <taxon>Streptophyta</taxon>
        <taxon>Embryophyta</taxon>
        <taxon>Tracheophyta</taxon>
        <taxon>Spermatophyta</taxon>
        <taxon>Magnoliopsida</taxon>
        <taxon>eudicotyledons</taxon>
        <taxon>Gunneridae</taxon>
        <taxon>Pentapetalae</taxon>
        <taxon>rosids</taxon>
        <taxon>fabids</taxon>
        <taxon>Malpighiales</taxon>
        <taxon>Salicaceae</taxon>
        <taxon>Saliceae</taxon>
        <taxon>Salix</taxon>
    </lineage>
</organism>
<name>A0AAD6K5C9_9ROSI</name>
<dbReference type="Proteomes" id="UP001162972">
    <property type="component" value="Chromosome 11"/>
</dbReference>
<protein>
    <submittedName>
        <fullName evidence="1">Uncharacterized protein</fullName>
    </submittedName>
</protein>
<proteinExistence type="predicted"/>
<gene>
    <name evidence="1" type="ORF">OIU84_002974</name>
</gene>
<reference evidence="1 2" key="1">
    <citation type="journal article" date="2023" name="Int. J. Mol. Sci.">
        <title>De Novo Assembly and Annotation of 11 Diverse Shrub Willow (Salix) Genomes Reveals Novel Gene Organization in Sex-Linked Regions.</title>
        <authorList>
            <person name="Hyden B."/>
            <person name="Feng K."/>
            <person name="Yates T.B."/>
            <person name="Jawdy S."/>
            <person name="Cereghino C."/>
            <person name="Smart L.B."/>
            <person name="Muchero W."/>
        </authorList>
    </citation>
    <scope>NUCLEOTIDE SEQUENCE [LARGE SCALE GENOMIC DNA]</scope>
    <source>
        <tissue evidence="1">Shoot tip</tissue>
    </source>
</reference>